<dbReference type="AlphaFoldDB" id="A0A6P8B3J3"/>
<evidence type="ECO:0000313" key="8">
    <source>
        <dbReference type="RefSeq" id="XP_030981728.1"/>
    </source>
</evidence>
<accession>A0A6P8B3J3</accession>
<gene>
    <name evidence="8" type="ORF">PgNI_07098</name>
</gene>
<dbReference type="CDD" id="cd00067">
    <property type="entry name" value="GAL4"/>
    <property type="match status" value="1"/>
</dbReference>
<dbReference type="RefSeq" id="XP_030981728.1">
    <property type="nucleotide sequence ID" value="XM_031127115.1"/>
</dbReference>
<feature type="compositionally biased region" description="Basic residues" evidence="5">
    <location>
        <begin position="620"/>
        <end position="635"/>
    </location>
</feature>
<evidence type="ECO:0000256" key="1">
    <source>
        <dbReference type="ARBA" id="ARBA00022723"/>
    </source>
</evidence>
<dbReference type="CDD" id="cd12148">
    <property type="entry name" value="fungal_TF_MHR"/>
    <property type="match status" value="1"/>
</dbReference>
<feature type="domain" description="Zn(2)-C6 fungal-type" evidence="6">
    <location>
        <begin position="20"/>
        <end position="50"/>
    </location>
</feature>
<keyword evidence="7" id="KW-1185">Reference proteome</keyword>
<feature type="region of interest" description="Disordered" evidence="5">
    <location>
        <begin position="612"/>
        <end position="636"/>
    </location>
</feature>
<feature type="compositionally biased region" description="Polar residues" evidence="5">
    <location>
        <begin position="76"/>
        <end position="97"/>
    </location>
</feature>
<dbReference type="SUPFAM" id="SSF57701">
    <property type="entry name" value="Zn2/Cys6 DNA-binding domain"/>
    <property type="match status" value="1"/>
</dbReference>
<dbReference type="Pfam" id="PF04082">
    <property type="entry name" value="Fungal_trans"/>
    <property type="match status" value="1"/>
</dbReference>
<dbReference type="OrthoDB" id="3266505at2759"/>
<keyword evidence="3" id="KW-0804">Transcription</keyword>
<evidence type="ECO:0000256" key="5">
    <source>
        <dbReference type="SAM" id="MobiDB-lite"/>
    </source>
</evidence>
<protein>
    <recommendedName>
        <fullName evidence="6">Zn(2)-C6 fungal-type domain-containing protein</fullName>
    </recommendedName>
</protein>
<reference evidence="8" key="2">
    <citation type="submission" date="2019-10" db="EMBL/GenBank/DDBJ databases">
        <authorList>
            <consortium name="NCBI Genome Project"/>
        </authorList>
    </citation>
    <scope>NUCLEOTIDE SEQUENCE</scope>
    <source>
        <strain evidence="8">NI907</strain>
    </source>
</reference>
<dbReference type="Proteomes" id="UP000515153">
    <property type="component" value="Unplaced"/>
</dbReference>
<feature type="compositionally biased region" description="Polar residues" evidence="5">
    <location>
        <begin position="713"/>
        <end position="730"/>
    </location>
</feature>
<dbReference type="GO" id="GO:0000981">
    <property type="term" value="F:DNA-binding transcription factor activity, RNA polymerase II-specific"/>
    <property type="evidence" value="ECO:0007669"/>
    <property type="project" value="InterPro"/>
</dbReference>
<organism evidence="7 8">
    <name type="scientific">Pyricularia grisea</name>
    <name type="common">Crabgrass-specific blast fungus</name>
    <name type="synonym">Magnaporthe grisea</name>
    <dbReference type="NCBI Taxonomy" id="148305"/>
    <lineage>
        <taxon>Eukaryota</taxon>
        <taxon>Fungi</taxon>
        <taxon>Dikarya</taxon>
        <taxon>Ascomycota</taxon>
        <taxon>Pezizomycotina</taxon>
        <taxon>Sordariomycetes</taxon>
        <taxon>Sordariomycetidae</taxon>
        <taxon>Magnaporthales</taxon>
        <taxon>Pyriculariaceae</taxon>
        <taxon>Pyricularia</taxon>
    </lineage>
</organism>
<name>A0A6P8B3J3_PYRGI</name>
<dbReference type="InterPro" id="IPR001138">
    <property type="entry name" value="Zn2Cys6_DnaBD"/>
</dbReference>
<dbReference type="SMART" id="SM00066">
    <property type="entry name" value="GAL4"/>
    <property type="match status" value="1"/>
</dbReference>
<reference evidence="8" key="1">
    <citation type="journal article" date="2019" name="Mol. Biol. Evol.">
        <title>Blast fungal genomes show frequent chromosomal changes, gene gains and losses, and effector gene turnover.</title>
        <authorList>
            <person name="Gomez Luciano L.B."/>
            <person name="Jason Tsai I."/>
            <person name="Chuma I."/>
            <person name="Tosa Y."/>
            <person name="Chen Y.H."/>
            <person name="Li J.Y."/>
            <person name="Li M.Y."/>
            <person name="Jade Lu M.Y."/>
            <person name="Nakayashiki H."/>
            <person name="Li W.H."/>
        </authorList>
    </citation>
    <scope>NUCLEOTIDE SEQUENCE</scope>
    <source>
        <strain evidence="8">NI907</strain>
    </source>
</reference>
<evidence type="ECO:0000256" key="2">
    <source>
        <dbReference type="ARBA" id="ARBA00023015"/>
    </source>
</evidence>
<evidence type="ECO:0000313" key="7">
    <source>
        <dbReference type="Proteomes" id="UP000515153"/>
    </source>
</evidence>
<evidence type="ECO:0000256" key="4">
    <source>
        <dbReference type="ARBA" id="ARBA00023242"/>
    </source>
</evidence>
<dbReference type="KEGG" id="pgri:PgNI_07098"/>
<dbReference type="GeneID" id="41962024"/>
<dbReference type="GO" id="GO:0008270">
    <property type="term" value="F:zinc ion binding"/>
    <property type="evidence" value="ECO:0007669"/>
    <property type="project" value="InterPro"/>
</dbReference>
<dbReference type="InterPro" id="IPR007219">
    <property type="entry name" value="XnlR_reg_dom"/>
</dbReference>
<feature type="region of interest" description="Disordered" evidence="5">
    <location>
        <begin position="712"/>
        <end position="734"/>
    </location>
</feature>
<proteinExistence type="predicted"/>
<dbReference type="Pfam" id="PF00172">
    <property type="entry name" value="Zn_clus"/>
    <property type="match status" value="1"/>
</dbReference>
<dbReference type="Gene3D" id="4.10.240.10">
    <property type="entry name" value="Zn(2)-C6 fungal-type DNA-binding domain"/>
    <property type="match status" value="1"/>
</dbReference>
<keyword evidence="1" id="KW-0479">Metal-binding</keyword>
<keyword evidence="4" id="KW-0539">Nucleus</keyword>
<dbReference type="PROSITE" id="PS50048">
    <property type="entry name" value="ZN2_CY6_FUNGAL_2"/>
    <property type="match status" value="1"/>
</dbReference>
<feature type="compositionally biased region" description="Polar residues" evidence="5">
    <location>
        <begin position="816"/>
        <end position="830"/>
    </location>
</feature>
<dbReference type="PROSITE" id="PS00463">
    <property type="entry name" value="ZN2_CY6_FUNGAL_1"/>
    <property type="match status" value="1"/>
</dbReference>
<reference evidence="8" key="3">
    <citation type="submission" date="2025-08" db="UniProtKB">
        <authorList>
            <consortium name="RefSeq"/>
        </authorList>
    </citation>
    <scope>IDENTIFICATION</scope>
    <source>
        <strain evidence="8">NI907</strain>
    </source>
</reference>
<keyword evidence="2" id="KW-0805">Transcription regulation</keyword>
<dbReference type="PANTHER" id="PTHR47424">
    <property type="entry name" value="REGULATORY PROTEIN GAL4"/>
    <property type="match status" value="1"/>
</dbReference>
<evidence type="ECO:0000256" key="3">
    <source>
        <dbReference type="ARBA" id="ARBA00023163"/>
    </source>
</evidence>
<feature type="region of interest" description="Disordered" evidence="5">
    <location>
        <begin position="75"/>
        <end position="97"/>
    </location>
</feature>
<dbReference type="InterPro" id="IPR036864">
    <property type="entry name" value="Zn2-C6_fun-type_DNA-bd_sf"/>
</dbReference>
<sequence length="830" mass="91270">MASSASPSSPPESSSVRPIACNACRQRRSQCSKERPKCKRCRDADIECIYEEARKITVNESYLRDLEAKARAFEESLQNPNSKGPASVPTKGSSVSNAENYEEITEGNALLEDFDHLGVEGGPGSPSLSSSLKGGGFKGPGHSDLFLRSMITTLRAPRSMGKLPGFRSGVRYPDDVSLDLNHNLYEPGLLAPKRLAVWSSIRLPPIETARRYYAAQYTYIGTIFSFTDPMEFEKSLTRAYQSSGPDLCDPQACLEYAKILVILAFGQLYSVNQWIDFKGPPGFDYFTHALQLLPDVHEEGSILCVETLSLIGYFMQNMNRRDAAFLYIGMALRMAISLGLHQEVPDAALTEEDREHRRRVWWSVYSLDRILSVKAGNPITIQDEDIGVKPPSKLASEPEYCPAVVLRHYTELSRILGEVNKHIFRKGTHKSGTMLMASVKDIMRSLSKWHRELPEQLRFDPARLAISRESVSTLVHYYQCINMTARPLLFHVVQKRLQSGGPRSKDWKQGLSQTTVGVIETCVNAAQDSIKIMSIAAQRDLVATYGYMDSEHIFSAAIVLLMVCFAFPPDERNTQAMNMGLNLLKGMAERGNSYIGARYQLLHHLRSIIDPPSSALPSPRHNRRHEKAKLRRRSTSNHTSIVGLETVYNASPQMISTSPPVQSVSGYQKARGSFSGVSVSPQGQVAMLPSFVTPNTGLSRDNLGFGQTPFADASSSAYHQPRQDATTTGPQMMDGFSPVGGGGGGGGGYMPGLRLGDMDDMFIDVNMNNISGDDDFGLWEAGFADPSAYDLAQLTQAAQMAVDQGVDDDGGEVSCSEKSTGTGVNMNMEL</sequence>
<dbReference type="GO" id="GO:0006351">
    <property type="term" value="P:DNA-templated transcription"/>
    <property type="evidence" value="ECO:0007669"/>
    <property type="project" value="InterPro"/>
</dbReference>
<dbReference type="GO" id="GO:0003677">
    <property type="term" value="F:DNA binding"/>
    <property type="evidence" value="ECO:0007669"/>
    <property type="project" value="InterPro"/>
</dbReference>
<dbReference type="InterPro" id="IPR051127">
    <property type="entry name" value="Fungal_SecMet_Regulators"/>
</dbReference>
<evidence type="ECO:0000259" key="6">
    <source>
        <dbReference type="PROSITE" id="PS50048"/>
    </source>
</evidence>
<feature type="region of interest" description="Disordered" evidence="5">
    <location>
        <begin position="805"/>
        <end position="830"/>
    </location>
</feature>
<dbReference type="SMART" id="SM00906">
    <property type="entry name" value="Fungal_trans"/>
    <property type="match status" value="1"/>
</dbReference>
<dbReference type="PANTHER" id="PTHR47424:SF6">
    <property type="entry name" value="PROLINE UTILIZATION TRANS-ACTIVATOR"/>
    <property type="match status" value="1"/>
</dbReference>